<comment type="caution">
    <text evidence="1">The sequence shown here is derived from an EMBL/GenBank/DDBJ whole genome shotgun (WGS) entry which is preliminary data.</text>
</comment>
<dbReference type="Proteomes" id="UP000499080">
    <property type="component" value="Unassembled WGS sequence"/>
</dbReference>
<evidence type="ECO:0000313" key="1">
    <source>
        <dbReference type="EMBL" id="GBN44166.1"/>
    </source>
</evidence>
<protein>
    <submittedName>
        <fullName evidence="1">Uncharacterized protein</fullName>
    </submittedName>
</protein>
<proteinExistence type="predicted"/>
<dbReference type="OrthoDB" id="6771835at2759"/>
<dbReference type="EMBL" id="BGPR01010086">
    <property type="protein sequence ID" value="GBN44166.1"/>
    <property type="molecule type" value="Genomic_DNA"/>
</dbReference>
<accession>A0A4Y2P2B0</accession>
<sequence length="91" mass="10586">MPPKINIQASDYFEIINWNSCVACPPPMLRDLREDDIKSLINSDTTPSEKYKSFPVTPRTFNWFSRRNGIRNGDMGRRSVTPRQWRGALNL</sequence>
<evidence type="ECO:0000313" key="2">
    <source>
        <dbReference type="Proteomes" id="UP000499080"/>
    </source>
</evidence>
<gene>
    <name evidence="1" type="ORF">AVEN_237230_1</name>
</gene>
<dbReference type="AlphaFoldDB" id="A0A4Y2P2B0"/>
<organism evidence="1 2">
    <name type="scientific">Araneus ventricosus</name>
    <name type="common">Orbweaver spider</name>
    <name type="synonym">Epeira ventricosa</name>
    <dbReference type="NCBI Taxonomy" id="182803"/>
    <lineage>
        <taxon>Eukaryota</taxon>
        <taxon>Metazoa</taxon>
        <taxon>Ecdysozoa</taxon>
        <taxon>Arthropoda</taxon>
        <taxon>Chelicerata</taxon>
        <taxon>Arachnida</taxon>
        <taxon>Araneae</taxon>
        <taxon>Araneomorphae</taxon>
        <taxon>Entelegynae</taxon>
        <taxon>Araneoidea</taxon>
        <taxon>Araneidae</taxon>
        <taxon>Araneus</taxon>
    </lineage>
</organism>
<keyword evidence="2" id="KW-1185">Reference proteome</keyword>
<reference evidence="1 2" key="1">
    <citation type="journal article" date="2019" name="Sci. Rep.">
        <title>Orb-weaving spider Araneus ventricosus genome elucidates the spidroin gene catalogue.</title>
        <authorList>
            <person name="Kono N."/>
            <person name="Nakamura H."/>
            <person name="Ohtoshi R."/>
            <person name="Moran D.A.P."/>
            <person name="Shinohara A."/>
            <person name="Yoshida Y."/>
            <person name="Fujiwara M."/>
            <person name="Mori M."/>
            <person name="Tomita M."/>
            <person name="Arakawa K."/>
        </authorList>
    </citation>
    <scope>NUCLEOTIDE SEQUENCE [LARGE SCALE GENOMIC DNA]</scope>
</reference>
<name>A0A4Y2P2B0_ARAVE</name>